<organism evidence="2 3">
    <name type="scientific">Crucibulum laeve</name>
    <dbReference type="NCBI Taxonomy" id="68775"/>
    <lineage>
        <taxon>Eukaryota</taxon>
        <taxon>Fungi</taxon>
        <taxon>Dikarya</taxon>
        <taxon>Basidiomycota</taxon>
        <taxon>Agaricomycotina</taxon>
        <taxon>Agaricomycetes</taxon>
        <taxon>Agaricomycetidae</taxon>
        <taxon>Agaricales</taxon>
        <taxon>Agaricineae</taxon>
        <taxon>Nidulariaceae</taxon>
        <taxon>Crucibulum</taxon>
    </lineage>
</organism>
<dbReference type="EMBL" id="ML213612">
    <property type="protein sequence ID" value="TFK36765.1"/>
    <property type="molecule type" value="Genomic_DNA"/>
</dbReference>
<proteinExistence type="predicted"/>
<keyword evidence="3" id="KW-1185">Reference proteome</keyword>
<protein>
    <submittedName>
        <fullName evidence="2">Uncharacterized protein</fullName>
    </submittedName>
</protein>
<evidence type="ECO:0000256" key="1">
    <source>
        <dbReference type="SAM" id="MobiDB-lite"/>
    </source>
</evidence>
<dbReference type="Proteomes" id="UP000308652">
    <property type="component" value="Unassembled WGS sequence"/>
</dbReference>
<evidence type="ECO:0000313" key="2">
    <source>
        <dbReference type="EMBL" id="TFK36765.1"/>
    </source>
</evidence>
<accession>A0A5C3LVJ9</accession>
<feature type="region of interest" description="Disordered" evidence="1">
    <location>
        <begin position="182"/>
        <end position="202"/>
    </location>
</feature>
<dbReference type="OrthoDB" id="3070904at2759"/>
<name>A0A5C3LVJ9_9AGAR</name>
<sequence>MADKDATPHISMLQDMQSKLAPVLEKLSGCYSPVARSNPHIFVCEDNTWSIKGQYINAIMENETIEWIASPSGQLTLPILMSYAKYLAIEDTTSHIKQYAKDKLWTEKMPSHEEIHEVFVSQSGYFKYYHKAFPLVSKHPELEKWLKEDPTAQFKLEVWGLHKPGFRTIPIVIQEYIDQKKVQDKEKKKEKKKSKHLKKNLT</sequence>
<dbReference type="AlphaFoldDB" id="A0A5C3LVJ9"/>
<reference evidence="2 3" key="1">
    <citation type="journal article" date="2019" name="Nat. Ecol. Evol.">
        <title>Megaphylogeny resolves global patterns of mushroom evolution.</title>
        <authorList>
            <person name="Varga T."/>
            <person name="Krizsan K."/>
            <person name="Foldi C."/>
            <person name="Dima B."/>
            <person name="Sanchez-Garcia M."/>
            <person name="Sanchez-Ramirez S."/>
            <person name="Szollosi G.J."/>
            <person name="Szarkandi J.G."/>
            <person name="Papp V."/>
            <person name="Albert L."/>
            <person name="Andreopoulos W."/>
            <person name="Angelini C."/>
            <person name="Antonin V."/>
            <person name="Barry K.W."/>
            <person name="Bougher N.L."/>
            <person name="Buchanan P."/>
            <person name="Buyck B."/>
            <person name="Bense V."/>
            <person name="Catcheside P."/>
            <person name="Chovatia M."/>
            <person name="Cooper J."/>
            <person name="Damon W."/>
            <person name="Desjardin D."/>
            <person name="Finy P."/>
            <person name="Geml J."/>
            <person name="Haridas S."/>
            <person name="Hughes K."/>
            <person name="Justo A."/>
            <person name="Karasinski D."/>
            <person name="Kautmanova I."/>
            <person name="Kiss B."/>
            <person name="Kocsube S."/>
            <person name="Kotiranta H."/>
            <person name="LaButti K.M."/>
            <person name="Lechner B.E."/>
            <person name="Liimatainen K."/>
            <person name="Lipzen A."/>
            <person name="Lukacs Z."/>
            <person name="Mihaltcheva S."/>
            <person name="Morgado L.N."/>
            <person name="Niskanen T."/>
            <person name="Noordeloos M.E."/>
            <person name="Ohm R.A."/>
            <person name="Ortiz-Santana B."/>
            <person name="Ovrebo C."/>
            <person name="Racz N."/>
            <person name="Riley R."/>
            <person name="Savchenko A."/>
            <person name="Shiryaev A."/>
            <person name="Soop K."/>
            <person name="Spirin V."/>
            <person name="Szebenyi C."/>
            <person name="Tomsovsky M."/>
            <person name="Tulloss R.E."/>
            <person name="Uehling J."/>
            <person name="Grigoriev I.V."/>
            <person name="Vagvolgyi C."/>
            <person name="Papp T."/>
            <person name="Martin F.M."/>
            <person name="Miettinen O."/>
            <person name="Hibbett D.S."/>
            <person name="Nagy L.G."/>
        </authorList>
    </citation>
    <scope>NUCLEOTIDE SEQUENCE [LARGE SCALE GENOMIC DNA]</scope>
    <source>
        <strain evidence="2 3">CBS 166.37</strain>
    </source>
</reference>
<gene>
    <name evidence="2" type="ORF">BDQ12DRAFT_667633</name>
</gene>
<feature type="compositionally biased region" description="Basic residues" evidence="1">
    <location>
        <begin position="188"/>
        <end position="202"/>
    </location>
</feature>
<evidence type="ECO:0000313" key="3">
    <source>
        <dbReference type="Proteomes" id="UP000308652"/>
    </source>
</evidence>